<comment type="caution">
    <text evidence="3">The sequence shown here is derived from an EMBL/GenBank/DDBJ whole genome shotgun (WGS) entry which is preliminary data.</text>
</comment>
<dbReference type="Gene3D" id="3.90.470.20">
    <property type="entry name" value="4'-phosphopantetheinyl transferase domain"/>
    <property type="match status" value="2"/>
</dbReference>
<organism evidence="3 4">
    <name type="scientific">Nocardioides gansuensis</name>
    <dbReference type="NCBI Taxonomy" id="2138300"/>
    <lineage>
        <taxon>Bacteria</taxon>
        <taxon>Bacillati</taxon>
        <taxon>Actinomycetota</taxon>
        <taxon>Actinomycetes</taxon>
        <taxon>Propionibacteriales</taxon>
        <taxon>Nocardioidaceae</taxon>
        <taxon>Nocardioides</taxon>
    </lineage>
</organism>
<dbReference type="Proteomes" id="UP000246018">
    <property type="component" value="Unassembled WGS sequence"/>
</dbReference>
<dbReference type="OrthoDB" id="190168at2"/>
<evidence type="ECO:0000313" key="4">
    <source>
        <dbReference type="Proteomes" id="UP000246018"/>
    </source>
</evidence>
<dbReference type="AlphaFoldDB" id="A0A2T8FEU7"/>
<dbReference type="EMBL" id="QDGZ01000001">
    <property type="protein sequence ID" value="PVG84210.1"/>
    <property type="molecule type" value="Genomic_DNA"/>
</dbReference>
<dbReference type="SUPFAM" id="SSF56214">
    <property type="entry name" value="4'-phosphopantetheinyl transferase"/>
    <property type="match status" value="1"/>
</dbReference>
<accession>A0A2T8FEU7</accession>
<dbReference type="Pfam" id="PF01648">
    <property type="entry name" value="ACPS"/>
    <property type="match status" value="1"/>
</dbReference>
<evidence type="ECO:0000259" key="2">
    <source>
        <dbReference type="Pfam" id="PF01648"/>
    </source>
</evidence>
<dbReference type="InterPro" id="IPR037143">
    <property type="entry name" value="4-PPantetheinyl_Trfase_dom_sf"/>
</dbReference>
<sequence>MTAHEQCGARWAAAGDMDDALAAHAVALLGPGDVTTGRLCPVCGSSEHGRPWLRHGGAPQHVSASRSGPYLVTVLARAPVGVDVESIAAVAARWDPSLVLADGEVAESPLDRARAWARKEAVLKARGTGLATPMGAVRLEDEHWVDLTAPRGFVAAVSMRASSLVPTRSAD</sequence>
<gene>
    <name evidence="3" type="ORF">DDE18_00775</name>
</gene>
<feature type="domain" description="4'-phosphopantetheinyl transferase" evidence="2">
    <location>
        <begin position="79"/>
        <end position="144"/>
    </location>
</feature>
<proteinExistence type="predicted"/>
<keyword evidence="1" id="KW-0808">Transferase</keyword>
<keyword evidence="4" id="KW-1185">Reference proteome</keyword>
<evidence type="ECO:0000313" key="3">
    <source>
        <dbReference type="EMBL" id="PVG84210.1"/>
    </source>
</evidence>
<protein>
    <recommendedName>
        <fullName evidence="2">4'-phosphopantetheinyl transferase domain-containing protein</fullName>
    </recommendedName>
</protein>
<reference evidence="3 4" key="1">
    <citation type="submission" date="2018-04" db="EMBL/GenBank/DDBJ databases">
        <title>Genome of Nocardioides gansuensis WSJ-1.</title>
        <authorList>
            <person name="Wu S."/>
            <person name="Wang G."/>
        </authorList>
    </citation>
    <scope>NUCLEOTIDE SEQUENCE [LARGE SCALE GENOMIC DNA]</scope>
    <source>
        <strain evidence="3 4">WSJ-1</strain>
    </source>
</reference>
<dbReference type="InterPro" id="IPR008278">
    <property type="entry name" value="4-PPantetheinyl_Trfase_dom"/>
</dbReference>
<dbReference type="RefSeq" id="WP_116570338.1">
    <property type="nucleotide sequence ID" value="NZ_QDGZ01000001.1"/>
</dbReference>
<evidence type="ECO:0000256" key="1">
    <source>
        <dbReference type="ARBA" id="ARBA00022679"/>
    </source>
</evidence>
<dbReference type="GO" id="GO:0008897">
    <property type="term" value="F:holo-[acyl-carrier-protein] synthase activity"/>
    <property type="evidence" value="ECO:0007669"/>
    <property type="project" value="InterPro"/>
</dbReference>
<name>A0A2T8FEU7_9ACTN</name>
<dbReference type="GO" id="GO:0000287">
    <property type="term" value="F:magnesium ion binding"/>
    <property type="evidence" value="ECO:0007669"/>
    <property type="project" value="InterPro"/>
</dbReference>